<evidence type="ECO:0000256" key="1">
    <source>
        <dbReference type="SAM" id="Phobius"/>
    </source>
</evidence>
<gene>
    <name evidence="2" type="ORF">RHAB21_00704</name>
</gene>
<sequence>MQKPSYRTSKLAIWLSSFLAWLVILALTAGAVASGQVIAFAQIALPMMVGLIAVMLGIHRGLGSLDMWTMTRSPALPSSSYHPRDDPKENGR</sequence>
<feature type="transmembrane region" description="Helical" evidence="1">
    <location>
        <begin position="39"/>
        <end position="58"/>
    </location>
</feature>
<keyword evidence="3" id="KW-1185">Reference proteome</keyword>
<name>A0ABN7K0W2_9HYPH</name>
<keyword evidence="1" id="KW-1133">Transmembrane helix</keyword>
<dbReference type="EMBL" id="CABFWE030000016">
    <property type="protein sequence ID" value="CAD7055367.1"/>
    <property type="molecule type" value="Genomic_DNA"/>
</dbReference>
<proteinExistence type="predicted"/>
<protein>
    <submittedName>
        <fullName evidence="2">NAD(P)+ transhydrogenase beta chain</fullName>
    </submittedName>
</protein>
<reference evidence="2 3" key="1">
    <citation type="submission" date="2020-11" db="EMBL/GenBank/DDBJ databases">
        <authorList>
            <person name="Lassalle F."/>
        </authorList>
    </citation>
    <scope>NUCLEOTIDE SEQUENCE [LARGE SCALE GENOMIC DNA]</scope>
    <source>
        <strain evidence="2 3">AB21</strain>
    </source>
</reference>
<keyword evidence="1" id="KW-0812">Transmembrane</keyword>
<organism evidence="2 3">
    <name type="scientific">Pseudorhizobium halotolerans</name>
    <dbReference type="NCBI Taxonomy" id="1233081"/>
    <lineage>
        <taxon>Bacteria</taxon>
        <taxon>Pseudomonadati</taxon>
        <taxon>Pseudomonadota</taxon>
        <taxon>Alphaproteobacteria</taxon>
        <taxon>Hyphomicrobiales</taxon>
        <taxon>Rhizobiaceae</taxon>
        <taxon>Rhizobium/Agrobacterium group</taxon>
        <taxon>Pseudorhizobium</taxon>
    </lineage>
</organism>
<evidence type="ECO:0000313" key="3">
    <source>
        <dbReference type="Proteomes" id="UP000601041"/>
    </source>
</evidence>
<feature type="transmembrane region" description="Helical" evidence="1">
    <location>
        <begin position="12"/>
        <end position="33"/>
    </location>
</feature>
<accession>A0ABN7K0W2</accession>
<evidence type="ECO:0000313" key="2">
    <source>
        <dbReference type="EMBL" id="CAD7055367.1"/>
    </source>
</evidence>
<dbReference type="Proteomes" id="UP000601041">
    <property type="component" value="Unassembled WGS sequence"/>
</dbReference>
<comment type="caution">
    <text evidence="2">The sequence shown here is derived from an EMBL/GenBank/DDBJ whole genome shotgun (WGS) entry which is preliminary data.</text>
</comment>
<keyword evidence="1" id="KW-0472">Membrane</keyword>
<dbReference type="RefSeq" id="WP_183949964.1">
    <property type="nucleotide sequence ID" value="NZ_CABFWE030000016.1"/>
</dbReference>